<accession>A0AAD6CVE8</accession>
<protein>
    <submittedName>
        <fullName evidence="1">Uncharacterized protein</fullName>
    </submittedName>
</protein>
<dbReference type="Proteomes" id="UP001220324">
    <property type="component" value="Unassembled WGS sequence"/>
</dbReference>
<comment type="caution">
    <text evidence="1">The sequence shown here is derived from an EMBL/GenBank/DDBJ whole genome shotgun (WGS) entry which is preliminary data.</text>
</comment>
<organism evidence="1 2">
    <name type="scientific">Penicillium frequentans</name>
    <dbReference type="NCBI Taxonomy" id="3151616"/>
    <lineage>
        <taxon>Eukaryota</taxon>
        <taxon>Fungi</taxon>
        <taxon>Dikarya</taxon>
        <taxon>Ascomycota</taxon>
        <taxon>Pezizomycotina</taxon>
        <taxon>Eurotiomycetes</taxon>
        <taxon>Eurotiomycetidae</taxon>
        <taxon>Eurotiales</taxon>
        <taxon>Aspergillaceae</taxon>
        <taxon>Penicillium</taxon>
    </lineage>
</organism>
<keyword evidence="2" id="KW-1185">Reference proteome</keyword>
<proteinExistence type="predicted"/>
<evidence type="ECO:0000313" key="1">
    <source>
        <dbReference type="EMBL" id="KAJ5540832.1"/>
    </source>
</evidence>
<sequence length="289" mass="30228">MVGAVALYNKANLECVQLQCVNAMKWGYDMEYDGTLMQCDGDTGGFPYRSCTCAYDPLNCDSNGVSARASGSSTAASGSSATSGSSSSSTTSDIAASGSNCSNSSDIQVLQYASAIQAYSYFFYSSIPLNQSFFSDAPNSSNANYVINFQGMEQQNRLGALLLEEVGSNIAGFQAPKCSWKPINPSNGTVFLGDALYIETSLTGALLGLTGYTLTAEIAEIINWLAVQHGAHSANITSFAEAIVFPTSKNLSSLPPILPPNYVLGTGDEIFMLGQLLGGCVTAPKGPCS</sequence>
<gene>
    <name evidence="1" type="ORF">N7494_005908</name>
</gene>
<reference evidence="1 2" key="1">
    <citation type="journal article" date="2023" name="IMA Fungus">
        <title>Comparative genomic study of the Penicillium genus elucidates a diverse pangenome and 15 lateral gene transfer events.</title>
        <authorList>
            <person name="Petersen C."/>
            <person name="Sorensen T."/>
            <person name="Nielsen M.R."/>
            <person name="Sondergaard T.E."/>
            <person name="Sorensen J.L."/>
            <person name="Fitzpatrick D.A."/>
            <person name="Frisvad J.C."/>
            <person name="Nielsen K.L."/>
        </authorList>
    </citation>
    <scope>NUCLEOTIDE SEQUENCE [LARGE SCALE GENOMIC DNA]</scope>
    <source>
        <strain evidence="1 2">IBT 35679</strain>
    </source>
</reference>
<dbReference type="AlphaFoldDB" id="A0AAD6CVE8"/>
<name>A0AAD6CVE8_9EURO</name>
<evidence type="ECO:0000313" key="2">
    <source>
        <dbReference type="Proteomes" id="UP001220324"/>
    </source>
</evidence>
<dbReference type="EMBL" id="JAQIZZ010000005">
    <property type="protein sequence ID" value="KAJ5540832.1"/>
    <property type="molecule type" value="Genomic_DNA"/>
</dbReference>